<dbReference type="EC" id="3.6.1.41" evidence="1"/>
<gene>
    <name evidence="8" type="ORF">U732_1212</name>
</gene>
<dbReference type="PANTHER" id="PTHR35795:SF1">
    <property type="entry name" value="BIS(5'-NUCLEOSYL)-TETRAPHOSPHATASE, SYMMETRICAL"/>
    <property type="match status" value="1"/>
</dbReference>
<comment type="catalytic activity">
    <reaction evidence="6">
        <text>P(1),P(4)-bis(5'-adenosyl) tetraphosphate + H2O = 2 ADP + 2 H(+)</text>
        <dbReference type="Rhea" id="RHEA:24252"/>
        <dbReference type="ChEBI" id="CHEBI:15377"/>
        <dbReference type="ChEBI" id="CHEBI:15378"/>
        <dbReference type="ChEBI" id="CHEBI:58141"/>
        <dbReference type="ChEBI" id="CHEBI:456216"/>
        <dbReference type="EC" id="3.6.1.41"/>
    </reaction>
</comment>
<dbReference type="PROSITE" id="PS51831">
    <property type="entry name" value="HD"/>
    <property type="match status" value="1"/>
</dbReference>
<keyword evidence="3" id="KW-0547">Nucleotide-binding</keyword>
<dbReference type="NCBIfam" id="TIGR00488">
    <property type="entry name" value="bis(5'-nucleosyl)-tetraphosphatase (symmetrical) YqeK"/>
    <property type="match status" value="1"/>
</dbReference>
<dbReference type="Pfam" id="PF01966">
    <property type="entry name" value="HD"/>
    <property type="match status" value="1"/>
</dbReference>
<evidence type="ECO:0000256" key="2">
    <source>
        <dbReference type="ARBA" id="ARBA00022723"/>
    </source>
</evidence>
<dbReference type="Gene3D" id="1.10.3210.10">
    <property type="entry name" value="Hypothetical protein af1432"/>
    <property type="match status" value="1"/>
</dbReference>
<evidence type="ECO:0000256" key="6">
    <source>
        <dbReference type="ARBA" id="ARBA00049417"/>
    </source>
</evidence>
<dbReference type="GO" id="GO:0046872">
    <property type="term" value="F:metal ion binding"/>
    <property type="evidence" value="ECO:0007669"/>
    <property type="project" value="UniProtKB-KW"/>
</dbReference>
<dbReference type="InterPro" id="IPR006675">
    <property type="entry name" value="HDIG_dom"/>
</dbReference>
<feature type="domain" description="HD" evidence="7">
    <location>
        <begin position="38"/>
        <end position="153"/>
    </location>
</feature>
<keyword evidence="5" id="KW-0408">Iron</keyword>
<dbReference type="InterPro" id="IPR051094">
    <property type="entry name" value="Diverse_Catalytic_Enzymes"/>
</dbReference>
<dbReference type="NCBIfam" id="TIGR00277">
    <property type="entry name" value="HDIG"/>
    <property type="match status" value="1"/>
</dbReference>
<keyword evidence="9" id="KW-1185">Reference proteome</keyword>
<evidence type="ECO:0000313" key="8">
    <source>
        <dbReference type="EMBL" id="KIE47282.1"/>
    </source>
</evidence>
<dbReference type="InterPro" id="IPR003607">
    <property type="entry name" value="HD/PDEase_dom"/>
</dbReference>
<evidence type="ECO:0000259" key="7">
    <source>
        <dbReference type="PROSITE" id="PS51831"/>
    </source>
</evidence>
<evidence type="ECO:0000256" key="4">
    <source>
        <dbReference type="ARBA" id="ARBA00022801"/>
    </source>
</evidence>
<dbReference type="PANTHER" id="PTHR35795">
    <property type="entry name" value="SLR1885 PROTEIN"/>
    <property type="match status" value="1"/>
</dbReference>
<dbReference type="AlphaFoldDB" id="A0A0C1R1J7"/>
<proteinExistence type="predicted"/>
<dbReference type="GO" id="GO:0000166">
    <property type="term" value="F:nucleotide binding"/>
    <property type="evidence" value="ECO:0007669"/>
    <property type="project" value="UniProtKB-KW"/>
</dbReference>
<evidence type="ECO:0000256" key="1">
    <source>
        <dbReference type="ARBA" id="ARBA00012506"/>
    </source>
</evidence>
<dbReference type="EMBL" id="AYSO01000015">
    <property type="protein sequence ID" value="KIE47282.1"/>
    <property type="molecule type" value="Genomic_DNA"/>
</dbReference>
<evidence type="ECO:0000256" key="5">
    <source>
        <dbReference type="ARBA" id="ARBA00023004"/>
    </source>
</evidence>
<evidence type="ECO:0000313" key="9">
    <source>
        <dbReference type="Proteomes" id="UP000031366"/>
    </source>
</evidence>
<name>A0A0C1R1J7_9CLOT</name>
<reference evidence="8 9" key="1">
    <citation type="journal article" date="2015" name="Infect. Genet. Evol.">
        <title>Genomic sequences of six botulinum neurotoxin-producing strains representing three clostridial species illustrate the mobility and diversity of botulinum neurotoxin genes.</title>
        <authorList>
            <person name="Smith T.J."/>
            <person name="Hill K.K."/>
            <person name="Xie G."/>
            <person name="Foley B.T."/>
            <person name="Williamson C.H."/>
            <person name="Foster J.T."/>
            <person name="Johnson S.L."/>
            <person name="Chertkov O."/>
            <person name="Teshima H."/>
            <person name="Gibbons H.S."/>
            <person name="Johnsky L.A."/>
            <person name="Karavis M.A."/>
            <person name="Smith L.A."/>
        </authorList>
    </citation>
    <scope>NUCLEOTIDE SEQUENCE [LARGE SCALE GENOMIC DNA]</scope>
    <source>
        <strain evidence="8 9">CDC 2741</strain>
    </source>
</reference>
<keyword evidence="2" id="KW-0479">Metal-binding</keyword>
<dbReference type="InterPro" id="IPR006674">
    <property type="entry name" value="HD_domain"/>
</dbReference>
<dbReference type="SMART" id="SM00471">
    <property type="entry name" value="HDc"/>
    <property type="match status" value="1"/>
</dbReference>
<dbReference type="InterPro" id="IPR005249">
    <property type="entry name" value="YqeK"/>
</dbReference>
<dbReference type="SUPFAM" id="SSF109604">
    <property type="entry name" value="HD-domain/PDEase-like"/>
    <property type="match status" value="1"/>
</dbReference>
<comment type="caution">
    <text evidence="8">The sequence shown here is derived from an EMBL/GenBank/DDBJ whole genome shotgun (WGS) entry which is preliminary data.</text>
</comment>
<accession>A0A0C1R1J7</accession>
<dbReference type="STRING" id="29341.RSJ17_14135"/>
<dbReference type="GO" id="GO:0008803">
    <property type="term" value="F:bis(5'-nucleosyl)-tetraphosphatase (symmetrical) activity"/>
    <property type="evidence" value="ECO:0007669"/>
    <property type="project" value="UniProtKB-EC"/>
</dbReference>
<sequence>MKPTKLLKSLTCINKGSEKMLIEDDIKKYLEKCLKPSRYVHTLGVVDVAEKLAIQYNVDAKKARIAALLHDAAKNMNVDELIRISKENNHEIDEDYYSSPQLLHGVVGAYIAKNTFDIKDSDILNAITYHTTGRANMCLLEKIIYVADYIEPSRNFQGVESLRELAYKNLDEAVIECCENTIKYILSKKLLLHKNTIEARNYLLIQKQ</sequence>
<dbReference type="CDD" id="cd00077">
    <property type="entry name" value="HDc"/>
    <property type="match status" value="1"/>
</dbReference>
<evidence type="ECO:0000256" key="3">
    <source>
        <dbReference type="ARBA" id="ARBA00022741"/>
    </source>
</evidence>
<dbReference type="Proteomes" id="UP000031366">
    <property type="component" value="Unassembled WGS sequence"/>
</dbReference>
<keyword evidence="4" id="KW-0378">Hydrolase</keyword>
<organism evidence="8 9">
    <name type="scientific">Clostridium argentinense CDC 2741</name>
    <dbReference type="NCBI Taxonomy" id="1418104"/>
    <lineage>
        <taxon>Bacteria</taxon>
        <taxon>Bacillati</taxon>
        <taxon>Bacillota</taxon>
        <taxon>Clostridia</taxon>
        <taxon>Eubacteriales</taxon>
        <taxon>Clostridiaceae</taxon>
        <taxon>Clostridium</taxon>
    </lineage>
</organism>
<protein>
    <recommendedName>
        <fullName evidence="1">bis(5'-nucleosyl)-tetraphosphatase (symmetrical)</fullName>
        <ecNumber evidence="1">3.6.1.41</ecNumber>
    </recommendedName>
</protein>